<reference evidence="10" key="1">
    <citation type="journal article" date="2019" name="Int. J. Syst. Evol. Microbiol.">
        <title>The Global Catalogue of Microorganisms (GCM) 10K type strain sequencing project: providing services to taxonomists for standard genome sequencing and annotation.</title>
        <authorList>
            <consortium name="The Broad Institute Genomics Platform"/>
            <consortium name="The Broad Institute Genome Sequencing Center for Infectious Disease"/>
            <person name="Wu L."/>
            <person name="Ma J."/>
        </authorList>
    </citation>
    <scope>NUCLEOTIDE SEQUENCE [LARGE SCALE GENOMIC DNA]</scope>
    <source>
        <strain evidence="10">CGMCC 1.10130</strain>
    </source>
</reference>
<dbReference type="InterPro" id="IPR043595">
    <property type="entry name" value="FaeB/C/D"/>
</dbReference>
<proteinExistence type="predicted"/>
<dbReference type="GO" id="GO:0045493">
    <property type="term" value="P:xylan catabolic process"/>
    <property type="evidence" value="ECO:0007669"/>
    <property type="project" value="UniProtKB-KW"/>
</dbReference>
<name>A0A8J2XPT2_9GAMM</name>
<evidence type="ECO:0000256" key="1">
    <source>
        <dbReference type="ARBA" id="ARBA00004613"/>
    </source>
</evidence>
<dbReference type="RefSeq" id="WP_143824545.1">
    <property type="nucleotide sequence ID" value="NZ_BMDX01000013.1"/>
</dbReference>
<dbReference type="PANTHER" id="PTHR38050:SF2">
    <property type="entry name" value="FERULOYL ESTERASE C-RELATED"/>
    <property type="match status" value="1"/>
</dbReference>
<keyword evidence="4" id="KW-0732">Signal</keyword>
<accession>A0A8J2XPT2</accession>
<keyword evidence="2" id="KW-0964">Secreted</keyword>
<comment type="subcellular location">
    <subcellularLocation>
        <location evidence="1">Secreted</location>
    </subcellularLocation>
</comment>
<evidence type="ECO:0000256" key="5">
    <source>
        <dbReference type="ARBA" id="ARBA00022801"/>
    </source>
</evidence>
<dbReference type="Proteomes" id="UP000619743">
    <property type="component" value="Unassembled WGS sequence"/>
</dbReference>
<dbReference type="GO" id="GO:0030600">
    <property type="term" value="F:feruloyl esterase activity"/>
    <property type="evidence" value="ECO:0007669"/>
    <property type="project" value="InterPro"/>
</dbReference>
<evidence type="ECO:0000256" key="2">
    <source>
        <dbReference type="ARBA" id="ARBA00022525"/>
    </source>
</evidence>
<dbReference type="OrthoDB" id="5291933at2"/>
<dbReference type="EMBL" id="BMDX01000013">
    <property type="protein sequence ID" value="GGA82399.1"/>
    <property type="molecule type" value="Genomic_DNA"/>
</dbReference>
<dbReference type="AlphaFoldDB" id="A0A8J2XPT2"/>
<evidence type="ECO:0000256" key="3">
    <source>
        <dbReference type="ARBA" id="ARBA00022651"/>
    </source>
</evidence>
<keyword evidence="7" id="KW-0624">Polysaccharide degradation</keyword>
<gene>
    <name evidence="9" type="primary">lpqC</name>
    <name evidence="9" type="ORF">GCM10011369_25480</name>
</gene>
<evidence type="ECO:0000256" key="7">
    <source>
        <dbReference type="ARBA" id="ARBA00023326"/>
    </source>
</evidence>
<evidence type="ECO:0000313" key="9">
    <source>
        <dbReference type="EMBL" id="GGA82399.1"/>
    </source>
</evidence>
<keyword evidence="10" id="KW-1185">Reference proteome</keyword>
<dbReference type="InterPro" id="IPR029058">
    <property type="entry name" value="AB_hydrolase_fold"/>
</dbReference>
<evidence type="ECO:0000256" key="6">
    <source>
        <dbReference type="ARBA" id="ARBA00023277"/>
    </source>
</evidence>
<feature type="domain" description="Phospholipase/carboxylesterase/thioesterase" evidence="8">
    <location>
        <begin position="73"/>
        <end position="227"/>
    </location>
</feature>
<keyword evidence="5" id="KW-0378">Hydrolase</keyword>
<dbReference type="Pfam" id="PF02230">
    <property type="entry name" value="Abhydrolase_2"/>
    <property type="match status" value="1"/>
</dbReference>
<organism evidence="9 10">
    <name type="scientific">Neiella marina</name>
    <dbReference type="NCBI Taxonomy" id="508461"/>
    <lineage>
        <taxon>Bacteria</taxon>
        <taxon>Pseudomonadati</taxon>
        <taxon>Pseudomonadota</taxon>
        <taxon>Gammaproteobacteria</taxon>
        <taxon>Alteromonadales</taxon>
        <taxon>Echinimonadaceae</taxon>
        <taxon>Neiella</taxon>
    </lineage>
</organism>
<keyword evidence="3" id="KW-0858">Xylan degradation</keyword>
<dbReference type="SUPFAM" id="SSF53474">
    <property type="entry name" value="alpha/beta-Hydrolases"/>
    <property type="match status" value="1"/>
</dbReference>
<evidence type="ECO:0000259" key="8">
    <source>
        <dbReference type="Pfam" id="PF02230"/>
    </source>
</evidence>
<sequence length="329" mass="36007">MFRINQLIPFACLTIMGCGEAVDSSVSHQHPNQSSSATTDSLALPAHHQLETIFINGVEREFIVFANPDLASTKPTRLVVVLHGFLSGHQPFLELTGFSDAAAKRADVLVVYPQGLEALPDGFEMAGTQWDVHWGTDTKDAEFLTAMIVQLQNQYGLKPQHTYLTGHSNGGYMSYLMACEVAEQVPVAAIAPVGGNLPLSVQQRCDSNHDFAILHLHGRQDHIVPIDGRPGFSASVQQAGAFFADKFGCQSEPVSKQLPGADGSLTPLLQHYEYRNCREGAAVEQIIIDEMGHTWPGSAIDLYELDPYVGFTSYELNANGVILDFFERF</sequence>
<protein>
    <submittedName>
        <fullName evidence="9">Esterase</fullName>
    </submittedName>
</protein>
<evidence type="ECO:0000256" key="4">
    <source>
        <dbReference type="ARBA" id="ARBA00022729"/>
    </source>
</evidence>
<dbReference type="PANTHER" id="PTHR38050">
    <property type="match status" value="1"/>
</dbReference>
<keyword evidence="6" id="KW-0119">Carbohydrate metabolism</keyword>
<evidence type="ECO:0000313" key="10">
    <source>
        <dbReference type="Proteomes" id="UP000619743"/>
    </source>
</evidence>
<comment type="caution">
    <text evidence="9">The sequence shown here is derived from an EMBL/GenBank/DDBJ whole genome shotgun (WGS) entry which is preliminary data.</text>
</comment>
<dbReference type="PROSITE" id="PS51257">
    <property type="entry name" value="PROKAR_LIPOPROTEIN"/>
    <property type="match status" value="1"/>
</dbReference>
<dbReference type="GO" id="GO:0005576">
    <property type="term" value="C:extracellular region"/>
    <property type="evidence" value="ECO:0007669"/>
    <property type="project" value="UniProtKB-SubCell"/>
</dbReference>
<dbReference type="InterPro" id="IPR003140">
    <property type="entry name" value="PLipase/COase/thioEstase"/>
</dbReference>
<dbReference type="Gene3D" id="3.40.50.1820">
    <property type="entry name" value="alpha/beta hydrolase"/>
    <property type="match status" value="1"/>
</dbReference>